<dbReference type="OrthoDB" id="8522929at2"/>
<dbReference type="KEGG" id="pamo:BAR1_04525"/>
<keyword evidence="5 7" id="KW-1133">Transmembrane helix</keyword>
<accession>A0A347UEI6</accession>
<keyword evidence="6 7" id="KW-0472">Membrane</keyword>
<evidence type="ECO:0000256" key="2">
    <source>
        <dbReference type="ARBA" id="ARBA00005236"/>
    </source>
</evidence>
<dbReference type="InterPro" id="IPR051447">
    <property type="entry name" value="Lipoprotein-release_system"/>
</dbReference>
<keyword evidence="3" id="KW-1003">Cell membrane</keyword>
<feature type="transmembrane region" description="Helical" evidence="7">
    <location>
        <begin position="298"/>
        <end position="319"/>
    </location>
</feature>
<proteinExistence type="inferred from homology"/>
<feature type="domain" description="ABC3 transporter permease C-terminal" evidence="8">
    <location>
        <begin position="271"/>
        <end position="372"/>
    </location>
</feature>
<dbReference type="PANTHER" id="PTHR30489">
    <property type="entry name" value="LIPOPROTEIN-RELEASING SYSTEM TRANSMEMBRANE PROTEIN LOLE"/>
    <property type="match status" value="1"/>
</dbReference>
<evidence type="ECO:0000256" key="5">
    <source>
        <dbReference type="ARBA" id="ARBA00022989"/>
    </source>
</evidence>
<dbReference type="Proteomes" id="UP000261704">
    <property type="component" value="Chromosome"/>
</dbReference>
<dbReference type="InterPro" id="IPR003838">
    <property type="entry name" value="ABC3_permease_C"/>
</dbReference>
<evidence type="ECO:0000259" key="8">
    <source>
        <dbReference type="Pfam" id="PF02687"/>
    </source>
</evidence>
<sequence length="381" mass="42658">MNTSFTRQRYLMDFTLHSMLRRKGRNLVLFTVYCLVIFILASVMFFGQAIRQEAKTVLADAPEATVQNLVMGRHALINAKWVPVLQNVRGVRHAEGRLWGYYYDTVNGANYTVMVPPSGDAEHQLQPGEVIIGPGIVANRSLIRDKYLFLRANYGEIFRLKVKDRLSSDSALVSADLLLMSEPDFRKFFQLPDDVFTDIGLTIRNAREIPTIIGKIGVRVPGSRVVTRSDILRTYQSIFSWREGLLLALLGASIVAFVIFAFDKAAGLSGEERREIGILKAIGWETSDVLAMKFWEGALVSAGAFLLGLVLAYGHVFFFQAGLLEQVLKGWAVIYPDFHLKPHIEVLQVVTLAFFTVVPYTAATIIPIWRAAVTDPDAVMR</sequence>
<organism evidence="9 10">
    <name type="scientific">Profundibacter amoris</name>
    <dbReference type="NCBI Taxonomy" id="2171755"/>
    <lineage>
        <taxon>Bacteria</taxon>
        <taxon>Pseudomonadati</taxon>
        <taxon>Pseudomonadota</taxon>
        <taxon>Alphaproteobacteria</taxon>
        <taxon>Rhodobacterales</taxon>
        <taxon>Paracoccaceae</taxon>
        <taxon>Profundibacter</taxon>
    </lineage>
</organism>
<dbReference type="RefSeq" id="WP_118941922.1">
    <property type="nucleotide sequence ID" value="NZ_CP032125.1"/>
</dbReference>
<keyword evidence="4 7" id="KW-0812">Transmembrane</keyword>
<evidence type="ECO:0000256" key="1">
    <source>
        <dbReference type="ARBA" id="ARBA00004651"/>
    </source>
</evidence>
<dbReference type="GO" id="GO:0044874">
    <property type="term" value="P:lipoprotein localization to outer membrane"/>
    <property type="evidence" value="ECO:0007669"/>
    <property type="project" value="TreeGrafter"/>
</dbReference>
<evidence type="ECO:0000256" key="3">
    <source>
        <dbReference type="ARBA" id="ARBA00022475"/>
    </source>
</evidence>
<dbReference type="PANTHER" id="PTHR30489:SF0">
    <property type="entry name" value="LIPOPROTEIN-RELEASING SYSTEM TRANSMEMBRANE PROTEIN LOLE"/>
    <property type="match status" value="1"/>
</dbReference>
<evidence type="ECO:0000256" key="7">
    <source>
        <dbReference type="SAM" id="Phobius"/>
    </source>
</evidence>
<evidence type="ECO:0000313" key="9">
    <source>
        <dbReference type="EMBL" id="AXX97264.1"/>
    </source>
</evidence>
<evidence type="ECO:0000256" key="6">
    <source>
        <dbReference type="ARBA" id="ARBA00023136"/>
    </source>
</evidence>
<dbReference type="AlphaFoldDB" id="A0A347UEI6"/>
<dbReference type="EMBL" id="CP032125">
    <property type="protein sequence ID" value="AXX97264.1"/>
    <property type="molecule type" value="Genomic_DNA"/>
</dbReference>
<evidence type="ECO:0000313" key="10">
    <source>
        <dbReference type="Proteomes" id="UP000261704"/>
    </source>
</evidence>
<feature type="transmembrane region" description="Helical" evidence="7">
    <location>
        <begin position="27"/>
        <end position="46"/>
    </location>
</feature>
<comment type="similarity">
    <text evidence="2">Belongs to the ABC-4 integral membrane protein family. LolC/E subfamily.</text>
</comment>
<name>A0A347UEI6_9RHOB</name>
<feature type="transmembrane region" description="Helical" evidence="7">
    <location>
        <begin position="244"/>
        <end position="262"/>
    </location>
</feature>
<dbReference type="GO" id="GO:0098797">
    <property type="term" value="C:plasma membrane protein complex"/>
    <property type="evidence" value="ECO:0007669"/>
    <property type="project" value="TreeGrafter"/>
</dbReference>
<keyword evidence="10" id="KW-1185">Reference proteome</keyword>
<gene>
    <name evidence="9" type="ORF">BAR1_04525</name>
</gene>
<protein>
    <submittedName>
        <fullName evidence="9">ABC transporter permease</fullName>
    </submittedName>
</protein>
<dbReference type="Pfam" id="PF02687">
    <property type="entry name" value="FtsX"/>
    <property type="match status" value="1"/>
</dbReference>
<evidence type="ECO:0000256" key="4">
    <source>
        <dbReference type="ARBA" id="ARBA00022692"/>
    </source>
</evidence>
<reference evidence="9 10" key="1">
    <citation type="submission" date="2018-09" db="EMBL/GenBank/DDBJ databases">
        <title>Profundibacter amoris BAR1 gen. nov., sp. nov., a new member of the Roseobacter clade isolated at Lokis Castle Vent Field on the Arctic Mid-Oceanic Ridge.</title>
        <authorList>
            <person name="Le Moine Bauer S."/>
            <person name="Sjoeberg A.G."/>
            <person name="L'Haridon S."/>
            <person name="Stokke R."/>
            <person name="Roalkvam I."/>
            <person name="Steen I.H."/>
            <person name="Dahle H."/>
        </authorList>
    </citation>
    <scope>NUCLEOTIDE SEQUENCE [LARGE SCALE GENOMIC DNA]</scope>
    <source>
        <strain evidence="9 10">BAR1</strain>
    </source>
</reference>
<comment type="subcellular location">
    <subcellularLocation>
        <location evidence="1">Cell membrane</location>
        <topology evidence="1">Multi-pass membrane protein</topology>
    </subcellularLocation>
</comment>